<organism evidence="4 5">
    <name type="scientific">Evansella alkalicola</name>
    <dbReference type="NCBI Taxonomy" id="745819"/>
    <lineage>
        <taxon>Bacteria</taxon>
        <taxon>Bacillati</taxon>
        <taxon>Bacillota</taxon>
        <taxon>Bacilli</taxon>
        <taxon>Bacillales</taxon>
        <taxon>Bacillaceae</taxon>
        <taxon>Evansella</taxon>
    </lineage>
</organism>
<dbReference type="SMART" id="SM00382">
    <property type="entry name" value="AAA"/>
    <property type="match status" value="1"/>
</dbReference>
<dbReference type="InterPro" id="IPR017871">
    <property type="entry name" value="ABC_transporter-like_CS"/>
</dbReference>
<comment type="caution">
    <text evidence="4">The sequence shown here is derived from an EMBL/GenBank/DDBJ whole genome shotgun (WGS) entry which is preliminary data.</text>
</comment>
<dbReference type="Pfam" id="PF00005">
    <property type="entry name" value="ABC_tran"/>
    <property type="match status" value="1"/>
</dbReference>
<keyword evidence="2 4" id="KW-0067">ATP-binding</keyword>
<evidence type="ECO:0000259" key="3">
    <source>
        <dbReference type="PROSITE" id="PS50893"/>
    </source>
</evidence>
<evidence type="ECO:0000256" key="1">
    <source>
        <dbReference type="ARBA" id="ARBA00022741"/>
    </source>
</evidence>
<gene>
    <name evidence="4" type="ORF">KS407_00955</name>
</gene>
<evidence type="ECO:0000313" key="4">
    <source>
        <dbReference type="EMBL" id="MBU9720007.1"/>
    </source>
</evidence>
<protein>
    <submittedName>
        <fullName evidence="4">ABC transporter ATP-binding protein</fullName>
    </submittedName>
</protein>
<dbReference type="PROSITE" id="PS50893">
    <property type="entry name" value="ABC_TRANSPORTER_2"/>
    <property type="match status" value="1"/>
</dbReference>
<keyword evidence="5" id="KW-1185">Reference proteome</keyword>
<dbReference type="PANTHER" id="PTHR43158">
    <property type="entry name" value="SKFA PEPTIDE EXPORT ATP-BINDING PROTEIN SKFE"/>
    <property type="match status" value="1"/>
</dbReference>
<dbReference type="InterPro" id="IPR003593">
    <property type="entry name" value="AAA+_ATPase"/>
</dbReference>
<evidence type="ECO:0000256" key="2">
    <source>
        <dbReference type="ARBA" id="ARBA00022840"/>
    </source>
</evidence>
<name>A0ABS6JP18_9BACI</name>
<sequence length="240" mass="27485">MIQLSFVTKLYNSNNFGLVIEELEIPTGEIVGVLGANGSGKTTFLKSVMGLGELKRGEVLIAGKPVMEQYHNIAFITEEGSYLSHLTPLMYGEFLSVFFPKFNMEKYIKLLKYFDINTKNKIRTFSKGQKSKVEICAGFSKGAKYILLDEPFLGKDMFTRQDFLKMMISILRTDETILISSHFVNEIENIIDRALIFERGRIQGDYYIDDLREEGKELSEVMKTISGYQENKYQNAMKLI</sequence>
<dbReference type="RefSeq" id="WP_088075167.1">
    <property type="nucleotide sequence ID" value="NZ_JAHQCR010000010.1"/>
</dbReference>
<dbReference type="PANTHER" id="PTHR43158:SF1">
    <property type="entry name" value="ABC TRANSPORTER, ATP-BINDING PROTEIN"/>
    <property type="match status" value="1"/>
</dbReference>
<dbReference type="EMBL" id="JAHQCR010000010">
    <property type="protein sequence ID" value="MBU9720007.1"/>
    <property type="molecule type" value="Genomic_DNA"/>
</dbReference>
<dbReference type="InterPro" id="IPR027417">
    <property type="entry name" value="P-loop_NTPase"/>
</dbReference>
<keyword evidence="1" id="KW-0547">Nucleotide-binding</keyword>
<feature type="domain" description="ABC transporter" evidence="3">
    <location>
        <begin position="2"/>
        <end position="224"/>
    </location>
</feature>
<accession>A0ABS6JP18</accession>
<dbReference type="Proteomes" id="UP000790580">
    <property type="component" value="Unassembled WGS sequence"/>
</dbReference>
<dbReference type="InterPro" id="IPR003439">
    <property type="entry name" value="ABC_transporter-like_ATP-bd"/>
</dbReference>
<dbReference type="PROSITE" id="PS00211">
    <property type="entry name" value="ABC_TRANSPORTER_1"/>
    <property type="match status" value="1"/>
</dbReference>
<evidence type="ECO:0000313" key="5">
    <source>
        <dbReference type="Proteomes" id="UP000790580"/>
    </source>
</evidence>
<dbReference type="Gene3D" id="3.40.50.300">
    <property type="entry name" value="P-loop containing nucleotide triphosphate hydrolases"/>
    <property type="match status" value="1"/>
</dbReference>
<dbReference type="SUPFAM" id="SSF52540">
    <property type="entry name" value="P-loop containing nucleoside triphosphate hydrolases"/>
    <property type="match status" value="1"/>
</dbReference>
<dbReference type="GO" id="GO:0005524">
    <property type="term" value="F:ATP binding"/>
    <property type="evidence" value="ECO:0007669"/>
    <property type="project" value="UniProtKB-KW"/>
</dbReference>
<reference evidence="4 5" key="1">
    <citation type="submission" date="2021-06" db="EMBL/GenBank/DDBJ databases">
        <title>Bacillus sp. RD4P76, an endophyte from a halophyte.</title>
        <authorList>
            <person name="Sun J.-Q."/>
        </authorList>
    </citation>
    <scope>NUCLEOTIDE SEQUENCE [LARGE SCALE GENOMIC DNA]</scope>
    <source>
        <strain evidence="4 5">JCM 17098</strain>
    </source>
</reference>
<proteinExistence type="predicted"/>